<sequence>MLIAPEIPPFFPKIMTSILCIVYIRHHLRFKPSRFQFSSFELQFNPYGFSFSSYKLPFNPYGFPFSTYVLQCRLRASVYDILISVRLSST</sequence>
<name>A0A9D4AD94_9ROSI</name>
<dbReference type="Proteomes" id="UP000828251">
    <property type="component" value="Unassembled WGS sequence"/>
</dbReference>
<gene>
    <name evidence="1" type="ORF">J1N35_011004</name>
</gene>
<keyword evidence="2" id="KW-1185">Reference proteome</keyword>
<reference evidence="1 2" key="1">
    <citation type="journal article" date="2021" name="Plant Biotechnol. J.">
        <title>Multi-omics assisted identification of the key and species-specific regulatory components of drought-tolerant mechanisms in Gossypium stocksii.</title>
        <authorList>
            <person name="Yu D."/>
            <person name="Ke L."/>
            <person name="Zhang D."/>
            <person name="Wu Y."/>
            <person name="Sun Y."/>
            <person name="Mei J."/>
            <person name="Sun J."/>
            <person name="Sun Y."/>
        </authorList>
    </citation>
    <scope>NUCLEOTIDE SEQUENCE [LARGE SCALE GENOMIC DNA]</scope>
    <source>
        <strain evidence="2">cv. E1</strain>
        <tissue evidence="1">Leaf</tissue>
    </source>
</reference>
<proteinExistence type="predicted"/>
<dbReference type="AlphaFoldDB" id="A0A9D4AD94"/>
<organism evidence="1 2">
    <name type="scientific">Gossypium stocksii</name>
    <dbReference type="NCBI Taxonomy" id="47602"/>
    <lineage>
        <taxon>Eukaryota</taxon>
        <taxon>Viridiplantae</taxon>
        <taxon>Streptophyta</taxon>
        <taxon>Embryophyta</taxon>
        <taxon>Tracheophyta</taxon>
        <taxon>Spermatophyta</taxon>
        <taxon>Magnoliopsida</taxon>
        <taxon>eudicotyledons</taxon>
        <taxon>Gunneridae</taxon>
        <taxon>Pentapetalae</taxon>
        <taxon>rosids</taxon>
        <taxon>malvids</taxon>
        <taxon>Malvales</taxon>
        <taxon>Malvaceae</taxon>
        <taxon>Malvoideae</taxon>
        <taxon>Gossypium</taxon>
    </lineage>
</organism>
<protein>
    <submittedName>
        <fullName evidence="1">Uncharacterized protein</fullName>
    </submittedName>
</protein>
<accession>A0A9D4AD94</accession>
<comment type="caution">
    <text evidence="1">The sequence shown here is derived from an EMBL/GenBank/DDBJ whole genome shotgun (WGS) entry which is preliminary data.</text>
</comment>
<dbReference type="EMBL" id="JAIQCV010000004">
    <property type="protein sequence ID" value="KAH1107236.1"/>
    <property type="molecule type" value="Genomic_DNA"/>
</dbReference>
<evidence type="ECO:0000313" key="1">
    <source>
        <dbReference type="EMBL" id="KAH1107236.1"/>
    </source>
</evidence>
<evidence type="ECO:0000313" key="2">
    <source>
        <dbReference type="Proteomes" id="UP000828251"/>
    </source>
</evidence>